<evidence type="ECO:0000313" key="2">
    <source>
        <dbReference type="Proteomes" id="UP000198866"/>
    </source>
</evidence>
<dbReference type="EMBL" id="FNYE01000002">
    <property type="protein sequence ID" value="SEI52010.1"/>
    <property type="molecule type" value="Genomic_DNA"/>
</dbReference>
<dbReference type="NCBIfam" id="NF041064">
    <property type="entry name" value="DpdG"/>
    <property type="match status" value="1"/>
</dbReference>
<proteinExistence type="predicted"/>
<organism evidence="1 2">
    <name type="scientific">Paraburkholderia diazotrophica</name>
    <dbReference type="NCBI Taxonomy" id="667676"/>
    <lineage>
        <taxon>Bacteria</taxon>
        <taxon>Pseudomonadati</taxon>
        <taxon>Pseudomonadota</taxon>
        <taxon>Betaproteobacteria</taxon>
        <taxon>Burkholderiales</taxon>
        <taxon>Burkholderiaceae</taxon>
        <taxon>Paraburkholderia</taxon>
    </lineage>
</organism>
<evidence type="ECO:0000313" key="1">
    <source>
        <dbReference type="EMBL" id="SEI52010.1"/>
    </source>
</evidence>
<protein>
    <submittedName>
        <fullName evidence="1">Uncharacterized protein</fullName>
    </submittedName>
</protein>
<accession>A0A1H6RJM1</accession>
<gene>
    <name evidence="1" type="ORF">SAMN05192539_1002144</name>
</gene>
<dbReference type="AlphaFoldDB" id="A0A1H6RJM1"/>
<dbReference type="RefSeq" id="WP_090862911.1">
    <property type="nucleotide sequence ID" value="NZ_FNYE01000002.1"/>
</dbReference>
<dbReference type="Proteomes" id="UP000198866">
    <property type="component" value="Unassembled WGS sequence"/>
</dbReference>
<name>A0A1H6RJM1_9BURK</name>
<keyword evidence="2" id="KW-1185">Reference proteome</keyword>
<dbReference type="STRING" id="667676.SAMN05192539_1002144"/>
<reference evidence="2" key="1">
    <citation type="submission" date="2016-10" db="EMBL/GenBank/DDBJ databases">
        <authorList>
            <person name="Varghese N."/>
            <person name="Submissions S."/>
        </authorList>
    </citation>
    <scope>NUCLEOTIDE SEQUENCE [LARGE SCALE GENOMIC DNA]</scope>
    <source>
        <strain evidence="2">LMG 26031</strain>
    </source>
</reference>
<dbReference type="OrthoDB" id="6625234at2"/>
<dbReference type="InterPro" id="IPR049812">
    <property type="entry name" value="DpdG-like"/>
</dbReference>
<sequence length="294" mass="32972">MSIVNNAHPGSSLVLLNLIDRYLLARGKPVSRVEMLTTLRPDNLPLTENAEKRFEWNLNFWLEQGLWATSEDGAISLVPNPQHQDLPTRLLAKIVSNTSTFKDDEILEGSRTEPFLRAITSLLPQRAFTFLGGKTLGSSNAAEVVNNFLPGKKLNETNELSGFLAFADFLGFLEPVEKAYVIDPTRAIKPYLPTIFSDEGRLPIKTVVERLGVYLPMLDGGRYRRLIEPLMEGFEFDEPYEISAALSHALVRLESSFQIRLERPSDDSTSLNLQLPGQAQRSVGEVHYISQNNE</sequence>